<feature type="region of interest" description="Disordered" evidence="1">
    <location>
        <begin position="137"/>
        <end position="163"/>
    </location>
</feature>
<dbReference type="AlphaFoldDB" id="A0A813J325"/>
<name>A0A813J325_POLGL</name>
<dbReference type="EMBL" id="CAJNNW010022556">
    <property type="protein sequence ID" value="CAE8669454.1"/>
    <property type="molecule type" value="Genomic_DNA"/>
</dbReference>
<comment type="caution">
    <text evidence="2">The sequence shown here is derived from an EMBL/GenBank/DDBJ whole genome shotgun (WGS) entry which is preliminary data.</text>
</comment>
<sequence length="260" mass="28091">MANPNSIMTSAGQQLWTQRIKKEEAVNAQVRRDGFSVRSALKSLNVPEHFKPGQVNPSDILSAMKENANVGLDRDTERALRADLAARKAPPQDQLLWPETSQHHVGWLAQIKSAGLPLGERGTLVALSPRVGLGWLDSPRGGASSSSAQQPKSQTLPPITPRLTPRQSQLLAGMSPAAAPGLRSAVKMDLPDPWGLESASPTPRPGSKQDRAMAEALQRSRQFLNGPSNPYYRPKGSSDVVAFADLYAKEWGTCLFKNSG</sequence>
<evidence type="ECO:0000256" key="1">
    <source>
        <dbReference type="SAM" id="MobiDB-lite"/>
    </source>
</evidence>
<protein>
    <submittedName>
        <fullName evidence="2">Uncharacterized protein</fullName>
    </submittedName>
</protein>
<evidence type="ECO:0000313" key="4">
    <source>
        <dbReference type="Proteomes" id="UP000626109"/>
    </source>
</evidence>
<gene>
    <name evidence="2" type="ORF">PGLA2088_LOCUS14398</name>
    <name evidence="3" type="ORF">PGLA2088_LOCUS17193</name>
</gene>
<proteinExistence type="predicted"/>
<dbReference type="EMBL" id="CAJNNW010017538">
    <property type="protein sequence ID" value="CAE8661065.1"/>
    <property type="molecule type" value="Genomic_DNA"/>
</dbReference>
<reference evidence="2" key="1">
    <citation type="submission" date="2021-02" db="EMBL/GenBank/DDBJ databases">
        <authorList>
            <person name="Dougan E. K."/>
            <person name="Rhodes N."/>
            <person name="Thang M."/>
            <person name="Chan C."/>
        </authorList>
    </citation>
    <scope>NUCLEOTIDE SEQUENCE</scope>
</reference>
<feature type="region of interest" description="Disordered" evidence="1">
    <location>
        <begin position="188"/>
        <end position="214"/>
    </location>
</feature>
<evidence type="ECO:0000313" key="3">
    <source>
        <dbReference type="EMBL" id="CAE8669454.1"/>
    </source>
</evidence>
<accession>A0A813J325</accession>
<organism evidence="2 4">
    <name type="scientific">Polarella glacialis</name>
    <name type="common">Dinoflagellate</name>
    <dbReference type="NCBI Taxonomy" id="89957"/>
    <lineage>
        <taxon>Eukaryota</taxon>
        <taxon>Sar</taxon>
        <taxon>Alveolata</taxon>
        <taxon>Dinophyceae</taxon>
        <taxon>Suessiales</taxon>
        <taxon>Suessiaceae</taxon>
        <taxon>Polarella</taxon>
    </lineage>
</organism>
<feature type="compositionally biased region" description="Low complexity" evidence="1">
    <location>
        <begin position="138"/>
        <end position="163"/>
    </location>
</feature>
<dbReference type="Proteomes" id="UP000626109">
    <property type="component" value="Unassembled WGS sequence"/>
</dbReference>
<evidence type="ECO:0000313" key="2">
    <source>
        <dbReference type="EMBL" id="CAE8661065.1"/>
    </source>
</evidence>